<sequence length="159" mass="17980">MAPPGSRRWAYVRVMAGTILGGVLGFYVMHRVETSYKARQIQPCPTPPPLWLWLALSPVSSGLAQHFSCRREWRRGCGDTRRICLPKPRSRSSCRTRHSGRIKPSSCPTRDTDILPLLRLLFSKLLVVLPNWATQQQDETFGSFNNRTTLPRVGMASVC</sequence>
<evidence type="ECO:0000313" key="1">
    <source>
        <dbReference type="EMBL" id="AQL04947.1"/>
    </source>
</evidence>
<proteinExistence type="predicted"/>
<organism evidence="1">
    <name type="scientific">Zea mays</name>
    <name type="common">Maize</name>
    <dbReference type="NCBI Taxonomy" id="4577"/>
    <lineage>
        <taxon>Eukaryota</taxon>
        <taxon>Viridiplantae</taxon>
        <taxon>Streptophyta</taxon>
        <taxon>Embryophyta</taxon>
        <taxon>Tracheophyta</taxon>
        <taxon>Spermatophyta</taxon>
        <taxon>Magnoliopsida</taxon>
        <taxon>Liliopsida</taxon>
        <taxon>Poales</taxon>
        <taxon>Poaceae</taxon>
        <taxon>PACMAD clade</taxon>
        <taxon>Panicoideae</taxon>
        <taxon>Andropogonodae</taxon>
        <taxon>Andropogoneae</taxon>
        <taxon>Tripsacinae</taxon>
        <taxon>Zea</taxon>
    </lineage>
</organism>
<accession>A0A1D6P4S0</accession>
<gene>
    <name evidence="1" type="ORF">ZEAMMB73_Zm00001d046729</name>
</gene>
<dbReference type="EMBL" id="CM000785">
    <property type="protein sequence ID" value="AQL04947.1"/>
    <property type="molecule type" value="Genomic_DNA"/>
</dbReference>
<dbReference type="PaxDb" id="4577-GRMZM2G122476_P02"/>
<dbReference type="ExpressionAtlas" id="A0A1D6P4S0">
    <property type="expression patterns" value="baseline and differential"/>
</dbReference>
<dbReference type="AlphaFoldDB" id="A0A1D6P4S0"/>
<dbReference type="IntAct" id="A0A1D6P4S0">
    <property type="interactions" value="5"/>
</dbReference>
<protein>
    <submittedName>
        <fullName evidence="1">Uncharacterized protein</fullName>
    </submittedName>
</protein>
<name>A0A1D6P4S0_MAIZE</name>
<dbReference type="InParanoid" id="A0A1D6P4S0"/>
<reference evidence="1" key="1">
    <citation type="submission" date="2015-12" db="EMBL/GenBank/DDBJ databases">
        <title>Update maize B73 reference genome by single molecule sequencing technologies.</title>
        <authorList>
            <consortium name="Maize Genome Sequencing Project"/>
            <person name="Ware D."/>
        </authorList>
    </citation>
    <scope>NUCLEOTIDE SEQUENCE</scope>
    <source>
        <tissue evidence="1">Seedling</tissue>
    </source>
</reference>
<dbReference type="eggNOG" id="ENOG502S7CH">
    <property type="taxonomic scope" value="Eukaryota"/>
</dbReference>